<sequence>MFTAGKYLRKQMLENGKNVFKDYASESSLKDFVRTRLRRLTSKQIKDNFFQKLQQGKGIRRRYVRNPKHSNAKRRKTNPQKDIFHNGGKFTHLSKERAGFISHLAAAIGDRIVFFCASASDKLAYRQDSDRILYQRKSRT</sequence>
<accession>A0A8X6RBI6</accession>
<dbReference type="EMBL" id="BMAU01021059">
    <property type="protein sequence ID" value="GFX88716.1"/>
    <property type="molecule type" value="Genomic_DNA"/>
</dbReference>
<comment type="caution">
    <text evidence="1">The sequence shown here is derived from an EMBL/GenBank/DDBJ whole genome shotgun (WGS) entry which is preliminary data.</text>
</comment>
<evidence type="ECO:0000313" key="1">
    <source>
        <dbReference type="EMBL" id="GFX88716.1"/>
    </source>
</evidence>
<evidence type="ECO:0000313" key="2">
    <source>
        <dbReference type="Proteomes" id="UP000887159"/>
    </source>
</evidence>
<dbReference type="Proteomes" id="UP000887159">
    <property type="component" value="Unassembled WGS sequence"/>
</dbReference>
<organism evidence="1 2">
    <name type="scientific">Trichonephila clavipes</name>
    <name type="common">Golden silk orbweaver</name>
    <name type="synonym">Nephila clavipes</name>
    <dbReference type="NCBI Taxonomy" id="2585209"/>
    <lineage>
        <taxon>Eukaryota</taxon>
        <taxon>Metazoa</taxon>
        <taxon>Ecdysozoa</taxon>
        <taxon>Arthropoda</taxon>
        <taxon>Chelicerata</taxon>
        <taxon>Arachnida</taxon>
        <taxon>Araneae</taxon>
        <taxon>Araneomorphae</taxon>
        <taxon>Entelegynae</taxon>
        <taxon>Araneoidea</taxon>
        <taxon>Nephilidae</taxon>
        <taxon>Trichonephila</taxon>
    </lineage>
</organism>
<gene>
    <name evidence="1" type="primary">AVEN_44608_1</name>
    <name evidence="1" type="ORF">TNCV_4117821</name>
</gene>
<name>A0A8X6RBI6_TRICX</name>
<reference evidence="1" key="1">
    <citation type="submission" date="2020-08" db="EMBL/GenBank/DDBJ databases">
        <title>Multicomponent nature underlies the extraordinary mechanical properties of spider dragline silk.</title>
        <authorList>
            <person name="Kono N."/>
            <person name="Nakamura H."/>
            <person name="Mori M."/>
            <person name="Yoshida Y."/>
            <person name="Ohtoshi R."/>
            <person name="Malay A.D."/>
            <person name="Moran D.A.P."/>
            <person name="Tomita M."/>
            <person name="Numata K."/>
            <person name="Arakawa K."/>
        </authorList>
    </citation>
    <scope>NUCLEOTIDE SEQUENCE</scope>
</reference>
<dbReference type="AlphaFoldDB" id="A0A8X6RBI6"/>
<proteinExistence type="predicted"/>
<protein>
    <submittedName>
        <fullName evidence="1">Uncharacterized protein</fullName>
    </submittedName>
</protein>
<keyword evidence="2" id="KW-1185">Reference proteome</keyword>